<protein>
    <submittedName>
        <fullName evidence="2">DUF3624 domain-containing protein</fullName>
    </submittedName>
</protein>
<keyword evidence="1" id="KW-1133">Transmembrane helix</keyword>
<dbReference type="Pfam" id="PF12292">
    <property type="entry name" value="DUF3624"/>
    <property type="match status" value="1"/>
</dbReference>
<evidence type="ECO:0000313" key="3">
    <source>
        <dbReference type="Proteomes" id="UP001283366"/>
    </source>
</evidence>
<keyword evidence="1" id="KW-0812">Transmembrane</keyword>
<evidence type="ECO:0000256" key="1">
    <source>
        <dbReference type="SAM" id="Phobius"/>
    </source>
</evidence>
<evidence type="ECO:0000313" key="2">
    <source>
        <dbReference type="EMBL" id="MDW6002732.1"/>
    </source>
</evidence>
<accession>A0ABU4I594</accession>
<dbReference type="EMBL" id="JAWRCO010000001">
    <property type="protein sequence ID" value="MDW6002732.1"/>
    <property type="molecule type" value="Genomic_DNA"/>
</dbReference>
<keyword evidence="1" id="KW-0472">Membrane</keyword>
<organism evidence="2 3">
    <name type="scientific">Vibrio mangrovi</name>
    <dbReference type="NCBI Taxonomy" id="474394"/>
    <lineage>
        <taxon>Bacteria</taxon>
        <taxon>Pseudomonadati</taxon>
        <taxon>Pseudomonadota</taxon>
        <taxon>Gammaproteobacteria</taxon>
        <taxon>Vibrionales</taxon>
        <taxon>Vibrionaceae</taxon>
        <taxon>Vibrio</taxon>
    </lineage>
</organism>
<feature type="transmembrane region" description="Helical" evidence="1">
    <location>
        <begin position="21"/>
        <end position="41"/>
    </location>
</feature>
<name>A0ABU4I594_9VIBR</name>
<comment type="caution">
    <text evidence="2">The sequence shown here is derived from an EMBL/GenBank/DDBJ whole genome shotgun (WGS) entry which is preliminary data.</text>
</comment>
<keyword evidence="3" id="KW-1185">Reference proteome</keyword>
<feature type="transmembrane region" description="Helical" evidence="1">
    <location>
        <begin position="47"/>
        <end position="68"/>
    </location>
</feature>
<sequence length="81" mass="9658">MACKDCEQGWFWKKIGRCQRCIRQLTVLCVLFWCGWIFWGYHHAKTVEGVALLCFGVAFHLLLGLHLWMKFIVLPLRKEHH</sequence>
<dbReference type="InterPro" id="IPR022072">
    <property type="entry name" value="DUF3624"/>
</dbReference>
<gene>
    <name evidence="2" type="ORF">SBX37_07660</name>
</gene>
<dbReference type="Proteomes" id="UP001283366">
    <property type="component" value="Unassembled WGS sequence"/>
</dbReference>
<proteinExistence type="predicted"/>
<reference evidence="2 3" key="1">
    <citation type="submission" date="2023-11" db="EMBL/GenBank/DDBJ databases">
        <title>Plant-associative lifestyle of Vibrio porteresiae and its evolutionary dynamics.</title>
        <authorList>
            <person name="Rameshkumar N."/>
            <person name="Kirti K."/>
        </authorList>
    </citation>
    <scope>NUCLEOTIDE SEQUENCE [LARGE SCALE GENOMIC DNA]</scope>
    <source>
        <strain evidence="2 3">MSSRF38</strain>
    </source>
</reference>
<dbReference type="RefSeq" id="WP_087482251.1">
    <property type="nucleotide sequence ID" value="NZ_AP024883.1"/>
</dbReference>